<evidence type="ECO:0000313" key="3">
    <source>
        <dbReference type="Proteomes" id="UP000515908"/>
    </source>
</evidence>
<sequence length="399" mass="42835">MRIRPGRQSISYPAVREQPQNESTLFASQYPNTSLHSFSARAPSAAPVPTETYFERIKTLALNTIRGIFPSEDGNTTTIPRQEEARRTDWSSPPADRPVDVTLADSEREARGRPVPPPPMRVDSRQESVYSQPRPAPEAAPKYYFIFNNHHPSAPQDSEVYRTSFNQQPRLTTVSRPVLRIGELKRVREDTLPKEYLLNAEKKTRADPAQTDIPNRMDVTPAHKTAAPLSTTFNPSAQPSKAPPAFGGEPKADNAEKKAFVFGGTSAAPKPFGNGPPIDIPLEDGFAPNADADKKETEKKPTAAPFSFGNPSQTAKAPPGFGLGGTSAAPKPFGSGPPIDIPLEDGFAPNADADTKETEKKPTTAPFSFGNASQTAKAPPGFGLGGTSAAPKPFGSGPR</sequence>
<feature type="compositionally biased region" description="Basic and acidic residues" evidence="1">
    <location>
        <begin position="353"/>
        <end position="362"/>
    </location>
</feature>
<feature type="region of interest" description="Disordered" evidence="1">
    <location>
        <begin position="68"/>
        <end position="135"/>
    </location>
</feature>
<organism evidence="2 3">
    <name type="scientific">Angomonas deanei</name>
    <dbReference type="NCBI Taxonomy" id="59799"/>
    <lineage>
        <taxon>Eukaryota</taxon>
        <taxon>Discoba</taxon>
        <taxon>Euglenozoa</taxon>
        <taxon>Kinetoplastea</taxon>
        <taxon>Metakinetoplastina</taxon>
        <taxon>Trypanosomatida</taxon>
        <taxon>Trypanosomatidae</taxon>
        <taxon>Strigomonadinae</taxon>
        <taxon>Angomonas</taxon>
    </lineage>
</organism>
<evidence type="ECO:0000313" key="2">
    <source>
        <dbReference type="EMBL" id="CAD2218648.1"/>
    </source>
</evidence>
<dbReference type="Proteomes" id="UP000515908">
    <property type="component" value="Chromosome 11"/>
</dbReference>
<feature type="compositionally biased region" description="Basic and acidic residues" evidence="1">
    <location>
        <begin position="291"/>
        <end position="301"/>
    </location>
</feature>
<name>A0A7G2CFH4_9TRYP</name>
<proteinExistence type="predicted"/>
<accession>A0A7G2CFH4</accession>
<feature type="region of interest" description="Disordered" evidence="1">
    <location>
        <begin position="228"/>
        <end position="399"/>
    </location>
</feature>
<evidence type="ECO:0000256" key="1">
    <source>
        <dbReference type="SAM" id="MobiDB-lite"/>
    </source>
</evidence>
<feature type="compositionally biased region" description="Basic and acidic residues" evidence="1">
    <location>
        <begin position="250"/>
        <end position="259"/>
    </location>
</feature>
<protein>
    <submittedName>
        <fullName evidence="2">Uncharacterized protein</fullName>
    </submittedName>
</protein>
<keyword evidence="3" id="KW-1185">Reference proteome</keyword>
<gene>
    <name evidence="2" type="ORF">ADEAN_000613900</name>
</gene>
<dbReference type="EMBL" id="LR877155">
    <property type="protein sequence ID" value="CAD2218648.1"/>
    <property type="molecule type" value="Genomic_DNA"/>
</dbReference>
<dbReference type="VEuPathDB" id="TriTrypDB:ADEAN_000613900"/>
<feature type="region of interest" description="Disordered" evidence="1">
    <location>
        <begin position="1"/>
        <end position="21"/>
    </location>
</feature>
<reference evidence="2 3" key="1">
    <citation type="submission" date="2020-08" db="EMBL/GenBank/DDBJ databases">
        <authorList>
            <person name="Newling K."/>
            <person name="Davey J."/>
            <person name="Forrester S."/>
        </authorList>
    </citation>
    <scope>NUCLEOTIDE SEQUENCE [LARGE SCALE GENOMIC DNA]</scope>
    <source>
        <strain evidence="3">Crithidia deanei Carvalho (ATCC PRA-265)</strain>
    </source>
</reference>
<feature type="compositionally biased region" description="Polar residues" evidence="1">
    <location>
        <begin position="228"/>
        <end position="239"/>
    </location>
</feature>
<dbReference type="AlphaFoldDB" id="A0A7G2CFH4"/>